<dbReference type="PROSITE" id="PS00108">
    <property type="entry name" value="PROTEIN_KINASE_ST"/>
    <property type="match status" value="1"/>
</dbReference>
<feature type="coiled-coil region" evidence="8">
    <location>
        <begin position="194"/>
        <end position="229"/>
    </location>
</feature>
<dbReference type="Gene3D" id="6.10.130.20">
    <property type="match status" value="1"/>
</dbReference>
<dbReference type="SUPFAM" id="SSF56112">
    <property type="entry name" value="Protein kinase-like (PK-like)"/>
    <property type="match status" value="1"/>
</dbReference>
<evidence type="ECO:0000256" key="1">
    <source>
        <dbReference type="ARBA" id="ARBA00004629"/>
    </source>
</evidence>
<dbReference type="GO" id="GO:0000776">
    <property type="term" value="C:kinetochore"/>
    <property type="evidence" value="ECO:0007669"/>
    <property type="project" value="UniProtKB-KW"/>
</dbReference>
<dbReference type="GO" id="GO:0051754">
    <property type="term" value="P:meiotic sister chromatid cohesion, centromeric"/>
    <property type="evidence" value="ECO:0007669"/>
    <property type="project" value="TreeGrafter"/>
</dbReference>
<comment type="subcellular location">
    <subcellularLocation>
        <location evidence="1">Chromosome</location>
        <location evidence="1">Centromere</location>
        <location evidence="1">Kinetochore</location>
    </subcellularLocation>
</comment>
<dbReference type="GO" id="GO:0005634">
    <property type="term" value="C:nucleus"/>
    <property type="evidence" value="ECO:0007669"/>
    <property type="project" value="TreeGrafter"/>
</dbReference>
<evidence type="ECO:0000256" key="8">
    <source>
        <dbReference type="SAM" id="Coils"/>
    </source>
</evidence>
<dbReference type="PROSITE" id="PS00107">
    <property type="entry name" value="PROTEIN_KINASE_ATP"/>
    <property type="match status" value="1"/>
</dbReference>
<dbReference type="InParanoid" id="A0A6J2V4T5"/>
<dbReference type="InterPro" id="IPR015661">
    <property type="entry name" value="Bub1/Mad3"/>
</dbReference>
<dbReference type="Gene3D" id="1.10.510.10">
    <property type="entry name" value="Transferase(Phosphotransferase) domain 1"/>
    <property type="match status" value="1"/>
</dbReference>
<dbReference type="PROSITE" id="PS51489">
    <property type="entry name" value="BUB1_N"/>
    <property type="match status" value="1"/>
</dbReference>
<dbReference type="PANTHER" id="PTHR14030">
    <property type="entry name" value="MITOTIC CHECKPOINT SERINE/THREONINE-PROTEIN KINASE BUB1"/>
    <property type="match status" value="1"/>
</dbReference>
<dbReference type="GO" id="GO:0004672">
    <property type="term" value="F:protein kinase activity"/>
    <property type="evidence" value="ECO:0007669"/>
    <property type="project" value="InterPro"/>
</dbReference>
<dbReference type="InterPro" id="IPR011009">
    <property type="entry name" value="Kinase-like_dom_sf"/>
</dbReference>
<dbReference type="InterPro" id="IPR000719">
    <property type="entry name" value="Prot_kinase_dom"/>
</dbReference>
<dbReference type="Gene3D" id="1.25.40.430">
    <property type="match status" value="1"/>
</dbReference>
<accession>A0A6J2V4T5</accession>
<dbReference type="SMART" id="SM00777">
    <property type="entry name" value="Mad3_BUB1_I"/>
    <property type="match status" value="1"/>
</dbReference>
<feature type="compositionally biased region" description="Polar residues" evidence="9">
    <location>
        <begin position="331"/>
        <end position="341"/>
    </location>
</feature>
<evidence type="ECO:0000256" key="6">
    <source>
        <dbReference type="ARBA" id="ARBA00023328"/>
    </source>
</evidence>
<keyword evidence="6" id="KW-0137">Centromere</keyword>
<evidence type="ECO:0000256" key="3">
    <source>
        <dbReference type="ARBA" id="ARBA00022741"/>
    </source>
</evidence>
<feature type="compositionally biased region" description="Low complexity" evidence="9">
    <location>
        <begin position="347"/>
        <end position="364"/>
    </location>
</feature>
<keyword evidence="12" id="KW-1185">Reference proteome</keyword>
<dbReference type="InterPro" id="IPR008271">
    <property type="entry name" value="Ser/Thr_kinase_AS"/>
</dbReference>
<dbReference type="AlphaFoldDB" id="A0A6J2V4T5"/>
<keyword evidence="3 7" id="KW-0547">Nucleotide-binding</keyword>
<evidence type="ECO:0000313" key="13">
    <source>
        <dbReference type="RefSeq" id="XP_030627985.1"/>
    </source>
</evidence>
<protein>
    <submittedName>
        <fullName evidence="13">Mitotic checkpoint serine/threonine-protein kinase BUB1-like</fullName>
    </submittedName>
</protein>
<sequence>MDISAHLRIFEENLTSYSGDDPLDPWDKFVEFLESRLPPEEKKSLSVVVDRLVQKFLQEERYYNDIRYVNHCIKCASYYSDPIKVYSYVHSQGIGTRAASLYIAWARQFEESGLLSQAEAVYQRAVENQAEPIGVVHQQYRISKSEVNLSKPPIKSTVENVQFVSMYCVNHLVCEGSELCFEELRARRYFAKCKQQEELRKLEEIRQRVQAEEEEVRQMNKLLEELGNKISIKPTEGATSKLVSQEQPKPVSVVNSESLQQDASHSSNSQLPLRQRSMPGLRLGSDPLARREPSVNIARKSHLFQGSFTADHSFSSERQLPSSVEPGPAQDPQSTRHNPNISYKMASGPQAPSGSQISPSQSLSCSVQAVQTSVIESQSNGNHGPGATFHPECQKALHSDSAGKGQGHASHSLLNNSVNMLNSSVHQSLSLKQIDVPENEAPENETNRDVSHSGLGNLSHVTPNTSLGLIQATPSRVLPSPTVNTREALDVIMDMFQAPTFLQDNLFNGTVQQAEDSFEASCRVTGKFSDSVVPPETKSARALVEIPLSKPNETSQGMESVPDESAVWGARYTSMAPCPNHTTDFAMSAHLASTPFHHNAPHSWEFEPDEDNMHPRGFCGPEENPFMRQPTKLSPIMEQSPSEEKQCEGAECTLRAQGTIVGEGLSLVQQSHSQTTCSISKHPLAALSFPDNTVTQSEEEPSRSLVTGVRPGWSIYKSPEHDSKLHQPCSNTTEPMMVAAEFVDQEEVPVADRLLPRRSFHRRDAKGGLSESRNDAGLANCDVAASPKPAEKPTLDVPMSPDSAPALGWFCATSPMHVTEPDLDVFATPQKVKVDQCLSRSIVCSAVDVPMSPVPRTQELDLALPMSPDQTSVSHSATPAVELVPDPWDEDLICSLLSKLQTPLSAYPNFSSWNCNVPNIVPKMTVQMAEESLRVDFVLGQGAFATVYQATNLTTSEKLVLKVQKPANPWEFYINCQLNVRLHQSTRHLFNNIYSAHLFTNGSVLLGELHNCGTLLNAVNLYKSRSEKVMPQPLVLYFTVCILHMVELLHQARIIHADIKPDNFLLGERFLENKCFDPENLDHGLALIDLGQSIDMTLFPEGTAFTAKCLTSGFQCTEMLSGKPWNYQTDYFGIAGTVYCMIFGTYMQVKNENGVWKTNGVFKRNPHCDLWQEFFHTLLNIPDCSSLPCLRSLRTQFNSVLQQNYGNKLRSLKNRLVVQLLEARSSRR</sequence>
<keyword evidence="4" id="KW-0995">Kinetochore</keyword>
<dbReference type="InterPro" id="IPR013212">
    <property type="entry name" value="Mad3/Bub1_I"/>
</dbReference>
<dbReference type="GO" id="GO:0007094">
    <property type="term" value="P:mitotic spindle assembly checkpoint signaling"/>
    <property type="evidence" value="ECO:0007669"/>
    <property type="project" value="InterPro"/>
</dbReference>
<dbReference type="SMART" id="SM00220">
    <property type="entry name" value="S_TKc"/>
    <property type="match status" value="1"/>
</dbReference>
<dbReference type="FunCoup" id="A0A6J2V4T5">
    <property type="interactions" value="1067"/>
</dbReference>
<dbReference type="RefSeq" id="XP_030627985.1">
    <property type="nucleotide sequence ID" value="XM_030772125.1"/>
</dbReference>
<feature type="region of interest" description="Disordered" evidence="9">
    <location>
        <begin position="440"/>
        <end position="459"/>
    </location>
</feature>
<evidence type="ECO:0000256" key="9">
    <source>
        <dbReference type="SAM" id="MobiDB-lite"/>
    </source>
</evidence>
<evidence type="ECO:0000313" key="12">
    <source>
        <dbReference type="Proteomes" id="UP000504632"/>
    </source>
</evidence>
<name>A0A6J2V4T5_CHACN</name>
<feature type="domain" description="Protein kinase" evidence="10">
    <location>
        <begin position="933"/>
        <end position="1228"/>
    </location>
</feature>
<feature type="binding site" evidence="7">
    <location>
        <position position="962"/>
    </location>
    <ligand>
        <name>ATP</name>
        <dbReference type="ChEBI" id="CHEBI:30616"/>
    </ligand>
</feature>
<reference evidence="13" key="1">
    <citation type="submission" date="2025-08" db="UniProtKB">
        <authorList>
            <consortium name="RefSeq"/>
        </authorList>
    </citation>
    <scope>IDENTIFICATION</scope>
</reference>
<evidence type="ECO:0000259" key="11">
    <source>
        <dbReference type="PROSITE" id="PS51489"/>
    </source>
</evidence>
<evidence type="ECO:0000256" key="5">
    <source>
        <dbReference type="ARBA" id="ARBA00022840"/>
    </source>
</evidence>
<keyword evidence="8" id="KW-0175">Coiled coil</keyword>
<dbReference type="PROSITE" id="PS50011">
    <property type="entry name" value="PROTEIN_KINASE_DOM"/>
    <property type="match status" value="1"/>
</dbReference>
<evidence type="ECO:0000256" key="2">
    <source>
        <dbReference type="ARBA" id="ARBA00022454"/>
    </source>
</evidence>
<dbReference type="GO" id="GO:0005524">
    <property type="term" value="F:ATP binding"/>
    <property type="evidence" value="ECO:0007669"/>
    <property type="project" value="UniProtKB-UniRule"/>
</dbReference>
<dbReference type="PANTHER" id="PTHR14030:SF26">
    <property type="entry name" value="MITOTIC CHECKPOINT SERINE_THREONINE-PROTEIN KINASE BUB1"/>
    <property type="match status" value="1"/>
</dbReference>
<dbReference type="OrthoDB" id="248495at2759"/>
<keyword evidence="5 7" id="KW-0067">ATP-binding</keyword>
<dbReference type="GeneID" id="115810197"/>
<keyword evidence="2" id="KW-0158">Chromosome</keyword>
<feature type="domain" description="BUB1 N-terminal" evidence="11">
    <location>
        <begin position="10"/>
        <end position="165"/>
    </location>
</feature>
<gene>
    <name evidence="13" type="primary">LOC115810197</name>
</gene>
<dbReference type="Proteomes" id="UP000504632">
    <property type="component" value="Chromosome 4"/>
</dbReference>
<feature type="compositionally biased region" description="Polar residues" evidence="9">
    <location>
        <begin position="237"/>
        <end position="272"/>
    </location>
</feature>
<feature type="region of interest" description="Disordered" evidence="9">
    <location>
        <begin position="237"/>
        <end position="290"/>
    </location>
</feature>
<evidence type="ECO:0000259" key="10">
    <source>
        <dbReference type="PROSITE" id="PS50011"/>
    </source>
</evidence>
<feature type="compositionally biased region" description="Polar residues" evidence="9">
    <location>
        <begin position="311"/>
        <end position="322"/>
    </location>
</feature>
<proteinExistence type="predicted"/>
<evidence type="ECO:0000256" key="4">
    <source>
        <dbReference type="ARBA" id="ARBA00022838"/>
    </source>
</evidence>
<dbReference type="InterPro" id="IPR017441">
    <property type="entry name" value="Protein_kinase_ATP_BS"/>
</dbReference>
<evidence type="ECO:0000256" key="7">
    <source>
        <dbReference type="PROSITE-ProRule" id="PRU10141"/>
    </source>
</evidence>
<feature type="region of interest" description="Disordered" evidence="9">
    <location>
        <begin position="311"/>
        <end position="364"/>
    </location>
</feature>
<organism evidence="12 13">
    <name type="scientific">Chanos chanos</name>
    <name type="common">Milkfish</name>
    <name type="synonym">Mugil chanos</name>
    <dbReference type="NCBI Taxonomy" id="29144"/>
    <lineage>
        <taxon>Eukaryota</taxon>
        <taxon>Metazoa</taxon>
        <taxon>Chordata</taxon>
        <taxon>Craniata</taxon>
        <taxon>Vertebrata</taxon>
        <taxon>Euteleostomi</taxon>
        <taxon>Actinopterygii</taxon>
        <taxon>Neopterygii</taxon>
        <taxon>Teleostei</taxon>
        <taxon>Ostariophysi</taxon>
        <taxon>Gonorynchiformes</taxon>
        <taxon>Chanidae</taxon>
        <taxon>Chanos</taxon>
    </lineage>
</organism>
<dbReference type="Pfam" id="PF00069">
    <property type="entry name" value="Pkinase"/>
    <property type="match status" value="1"/>
</dbReference>
<dbReference type="Pfam" id="PF08311">
    <property type="entry name" value="Mad3_BUB1_I"/>
    <property type="match status" value="1"/>
</dbReference>